<dbReference type="SMART" id="SM01234">
    <property type="entry name" value="Haemolytic"/>
    <property type="match status" value="1"/>
</dbReference>
<keyword evidence="1" id="KW-0472">Membrane</keyword>
<dbReference type="PANTHER" id="PTHR33383:SF1">
    <property type="entry name" value="MEMBRANE PROTEIN INSERTION EFFICIENCY FACTOR-RELATED"/>
    <property type="match status" value="1"/>
</dbReference>
<dbReference type="EMBL" id="JASNVP010000006">
    <property type="protein sequence ID" value="MDK4326289.1"/>
    <property type="molecule type" value="Genomic_DNA"/>
</dbReference>
<sequence length="104" mass="11428">MTYYNTDGQAIPDARGPARWCVAAVRFYQKKLSSQKPVSSCRFEPTCSAYALEVFARHGVFKGLVYAIVRISKCGPWHPGGYDPASPSAHPAEAPSDYVQTKSE</sequence>
<dbReference type="EMBL" id="JASNVK010000006">
    <property type="protein sequence ID" value="MDK4300504.1"/>
    <property type="molecule type" value="Genomic_DNA"/>
</dbReference>
<organism evidence="4 5">
    <name type="scientific">Corynebacterium propinquum</name>
    <dbReference type="NCBI Taxonomy" id="43769"/>
    <lineage>
        <taxon>Bacteria</taxon>
        <taxon>Bacillati</taxon>
        <taxon>Actinomycetota</taxon>
        <taxon>Actinomycetes</taxon>
        <taxon>Mycobacteriales</taxon>
        <taxon>Corynebacteriaceae</taxon>
        <taxon>Corynebacterium</taxon>
    </lineage>
</organism>
<comment type="caution">
    <text evidence="4">The sequence shown here is derived from an EMBL/GenBank/DDBJ whole genome shotgun (WGS) entry which is preliminary data.</text>
</comment>
<feature type="region of interest" description="Disordered" evidence="2">
    <location>
        <begin position="82"/>
        <end position="104"/>
    </location>
</feature>
<gene>
    <name evidence="4" type="primary">yidD</name>
    <name evidence="3" type="ORF">QPX45_04465</name>
    <name evidence="4" type="ORF">QPX54_07210</name>
</gene>
<comment type="subcellular location">
    <subcellularLocation>
        <location evidence="1">Cell membrane</location>
        <topology evidence="1">Peripheral membrane protein</topology>
        <orientation evidence="1">Cytoplasmic side</orientation>
    </subcellularLocation>
</comment>
<dbReference type="InterPro" id="IPR002696">
    <property type="entry name" value="Membr_insert_effic_factor_YidD"/>
</dbReference>
<dbReference type="HAMAP" id="MF_00386">
    <property type="entry name" value="UPF0161_YidD"/>
    <property type="match status" value="1"/>
</dbReference>
<protein>
    <recommendedName>
        <fullName evidence="1">Putative membrane protein insertion efficiency factor</fullName>
    </recommendedName>
</protein>
<evidence type="ECO:0000313" key="5">
    <source>
        <dbReference type="Proteomes" id="UP001226160"/>
    </source>
</evidence>
<dbReference type="RefSeq" id="WP_018120669.1">
    <property type="nucleotide sequence ID" value="NZ_CBCRTU010000004.1"/>
</dbReference>
<name>A0AAP4F843_9CORY</name>
<dbReference type="NCBIfam" id="TIGR00278">
    <property type="entry name" value="membrane protein insertion efficiency factor YidD"/>
    <property type="match status" value="1"/>
</dbReference>
<comment type="similarity">
    <text evidence="1">Belongs to the UPF0161 family.</text>
</comment>
<dbReference type="Pfam" id="PF01809">
    <property type="entry name" value="YidD"/>
    <property type="match status" value="1"/>
</dbReference>
<evidence type="ECO:0000313" key="4">
    <source>
        <dbReference type="EMBL" id="MDK4326289.1"/>
    </source>
</evidence>
<dbReference type="GO" id="GO:0005886">
    <property type="term" value="C:plasma membrane"/>
    <property type="evidence" value="ECO:0007669"/>
    <property type="project" value="UniProtKB-SubCell"/>
</dbReference>
<comment type="function">
    <text evidence="1">Could be involved in insertion of integral membrane proteins into the membrane.</text>
</comment>
<dbReference type="Proteomes" id="UP001226160">
    <property type="component" value="Unassembled WGS sequence"/>
</dbReference>
<reference evidence="4 6" key="1">
    <citation type="submission" date="2023-05" db="EMBL/GenBank/DDBJ databases">
        <title>Metabolic capabilities are highly conserved among human nasal-associated Corynebacterium species in pangenomic analyses.</title>
        <authorList>
            <person name="Tran T.H."/>
            <person name="Roberts A.Q."/>
            <person name="Escapa I.F."/>
            <person name="Gao W."/>
            <person name="Conlan S."/>
            <person name="Kong H."/>
            <person name="Segre J.A."/>
            <person name="Kelly M.S."/>
            <person name="Lemon K.P."/>
        </authorList>
    </citation>
    <scope>NUCLEOTIDE SEQUENCE</scope>
    <source>
        <strain evidence="4">KPL2654</strain>
        <strain evidence="3 6">KPL2811</strain>
    </source>
</reference>
<feature type="compositionally biased region" description="Low complexity" evidence="2">
    <location>
        <begin position="84"/>
        <end position="96"/>
    </location>
</feature>
<dbReference type="GeneID" id="64188362"/>
<dbReference type="AlphaFoldDB" id="A0AAP4F843"/>
<keyword evidence="6" id="KW-1185">Reference proteome</keyword>
<keyword evidence="1" id="KW-1003">Cell membrane</keyword>
<evidence type="ECO:0000313" key="6">
    <source>
        <dbReference type="Proteomes" id="UP001243856"/>
    </source>
</evidence>
<dbReference type="Proteomes" id="UP001243856">
    <property type="component" value="Unassembled WGS sequence"/>
</dbReference>
<evidence type="ECO:0000256" key="1">
    <source>
        <dbReference type="HAMAP-Rule" id="MF_00386"/>
    </source>
</evidence>
<evidence type="ECO:0000256" key="2">
    <source>
        <dbReference type="SAM" id="MobiDB-lite"/>
    </source>
</evidence>
<evidence type="ECO:0000313" key="3">
    <source>
        <dbReference type="EMBL" id="MDK4300504.1"/>
    </source>
</evidence>
<dbReference type="PANTHER" id="PTHR33383">
    <property type="entry name" value="MEMBRANE PROTEIN INSERTION EFFICIENCY FACTOR-RELATED"/>
    <property type="match status" value="1"/>
</dbReference>
<accession>A0AAP4F843</accession>
<proteinExistence type="inferred from homology"/>